<evidence type="ECO:0000259" key="1">
    <source>
        <dbReference type="Pfam" id="PF01266"/>
    </source>
</evidence>
<gene>
    <name evidence="2" type="ORF">BCR39DRAFT_587730</name>
</gene>
<evidence type="ECO:0000313" key="3">
    <source>
        <dbReference type="Proteomes" id="UP000193986"/>
    </source>
</evidence>
<dbReference type="InterPro" id="IPR036188">
    <property type="entry name" value="FAD/NAD-bd_sf"/>
</dbReference>
<organism evidence="2 3">
    <name type="scientific">Naematelia encephala</name>
    <dbReference type="NCBI Taxonomy" id="71784"/>
    <lineage>
        <taxon>Eukaryota</taxon>
        <taxon>Fungi</taxon>
        <taxon>Dikarya</taxon>
        <taxon>Basidiomycota</taxon>
        <taxon>Agaricomycotina</taxon>
        <taxon>Tremellomycetes</taxon>
        <taxon>Tremellales</taxon>
        <taxon>Naemateliaceae</taxon>
        <taxon>Naematelia</taxon>
    </lineage>
</organism>
<dbReference type="Gene3D" id="3.30.9.10">
    <property type="entry name" value="D-Amino Acid Oxidase, subunit A, domain 2"/>
    <property type="match status" value="1"/>
</dbReference>
<comment type="caution">
    <text evidence="2">The sequence shown here is derived from an EMBL/GenBank/DDBJ whole genome shotgun (WGS) entry which is preliminary data.</text>
</comment>
<dbReference type="OrthoDB" id="429143at2759"/>
<dbReference type="EMBL" id="MCFC01000018">
    <property type="protein sequence ID" value="ORY30770.1"/>
    <property type="molecule type" value="Genomic_DNA"/>
</dbReference>
<dbReference type="AlphaFoldDB" id="A0A1Y2B8B6"/>
<dbReference type="Gene3D" id="3.50.50.60">
    <property type="entry name" value="FAD/NAD(P)-binding domain"/>
    <property type="match status" value="1"/>
</dbReference>
<sequence>MSTFPQPWISTVSHWQGTNRGPGSLWLHNKTGRLPETADIVIVGAGMMGSALSYFLTRPGAHGEGKRIVCLDAKDCGSGASGRNGGHVGPKTYHKWAQLMEPYPTGIGCSEEESTWVFQNERDNLDLVESIIRTEKLDVDFWRGELLETHHSKEQTETCKRQNAAWMKAREAVGLQPNPDTSFIDDPEEAERLSRFKGVTSVHVRPGGSVHSHKLCSALMRLAIESTASDFSFYSWAPVNGFPAATPSGQRVVKTSRGDILTDRVILCTNAHTPNFFSKDDPLHTHIQPLRGQCALITPPPTYSGDQSFKHTYNMVDEHYLVQTPSGGIVLGGGLRALIRDGKVKFEDSYGAVNDSGDSVEPAQTEHLGSFLRDNFVGWGPEGHGEGLTRTWTGILSTVKDWLPLVGDVPGKTGVSMCAGFAGHGMSRIFAVAQGYSDTLKSGTWDAKLLPRSFELTAERLKRTADWQAEYEAAQRSAGRQVDPRLVFEEDKYPTEPTNMVKGDNGAAVEVKIVMTDLRV</sequence>
<dbReference type="PANTHER" id="PTHR13847">
    <property type="entry name" value="SARCOSINE DEHYDROGENASE-RELATED"/>
    <property type="match status" value="1"/>
</dbReference>
<dbReference type="PANTHER" id="PTHR13847:SF260">
    <property type="entry name" value="FAD DEPENDENT OXIDOREDUCTASE DOMAIN-CONTAINING PROTEIN"/>
    <property type="match status" value="1"/>
</dbReference>
<evidence type="ECO:0000313" key="2">
    <source>
        <dbReference type="EMBL" id="ORY30770.1"/>
    </source>
</evidence>
<dbReference type="GO" id="GO:0005737">
    <property type="term" value="C:cytoplasm"/>
    <property type="evidence" value="ECO:0007669"/>
    <property type="project" value="TreeGrafter"/>
</dbReference>
<dbReference type="InParanoid" id="A0A1Y2B8B6"/>
<dbReference type="InterPro" id="IPR006076">
    <property type="entry name" value="FAD-dep_OxRdtase"/>
</dbReference>
<dbReference type="Pfam" id="PF01266">
    <property type="entry name" value="DAO"/>
    <property type="match status" value="1"/>
</dbReference>
<reference evidence="2 3" key="1">
    <citation type="submission" date="2016-07" db="EMBL/GenBank/DDBJ databases">
        <title>Pervasive Adenine N6-methylation of Active Genes in Fungi.</title>
        <authorList>
            <consortium name="DOE Joint Genome Institute"/>
            <person name="Mondo S.J."/>
            <person name="Dannebaum R.O."/>
            <person name="Kuo R.C."/>
            <person name="Labutti K."/>
            <person name="Haridas S."/>
            <person name="Kuo A."/>
            <person name="Salamov A."/>
            <person name="Ahrendt S.R."/>
            <person name="Lipzen A."/>
            <person name="Sullivan W."/>
            <person name="Andreopoulos W.B."/>
            <person name="Clum A."/>
            <person name="Lindquist E."/>
            <person name="Daum C."/>
            <person name="Ramamoorthy G.K."/>
            <person name="Gryganskyi A."/>
            <person name="Culley D."/>
            <person name="Magnuson J.K."/>
            <person name="James T.Y."/>
            <person name="O'Malley M.A."/>
            <person name="Stajich J.E."/>
            <person name="Spatafora J.W."/>
            <person name="Visel A."/>
            <person name="Grigoriev I.V."/>
        </authorList>
    </citation>
    <scope>NUCLEOTIDE SEQUENCE [LARGE SCALE GENOMIC DNA]</scope>
    <source>
        <strain evidence="2 3">68-887.2</strain>
    </source>
</reference>
<name>A0A1Y2B8B6_9TREE</name>
<feature type="domain" description="FAD dependent oxidoreductase" evidence="1">
    <location>
        <begin position="39"/>
        <end position="434"/>
    </location>
</feature>
<dbReference type="Proteomes" id="UP000193986">
    <property type="component" value="Unassembled WGS sequence"/>
</dbReference>
<keyword evidence="3" id="KW-1185">Reference proteome</keyword>
<protein>
    <submittedName>
        <fullName evidence="2">FAD dependent oxidoreductase-domain-containing protein</fullName>
    </submittedName>
</protein>
<proteinExistence type="predicted"/>
<accession>A0A1Y2B8B6</accession>
<dbReference type="STRING" id="71784.A0A1Y2B8B6"/>
<dbReference type="SUPFAM" id="SSF51971">
    <property type="entry name" value="Nucleotide-binding domain"/>
    <property type="match status" value="1"/>
</dbReference>